<evidence type="ECO:0000256" key="5">
    <source>
        <dbReference type="ARBA" id="ARBA00022448"/>
    </source>
</evidence>
<gene>
    <name evidence="14" type="ORF">NB640_07515</name>
</gene>
<comment type="subcellular location">
    <subcellularLocation>
        <location evidence="1">Cell outer membrane</location>
        <topology evidence="1">Lipid-anchor</topology>
    </subcellularLocation>
</comment>
<protein>
    <recommendedName>
        <fullName evidence="4">Outer-membrane lipoprotein LolB</fullName>
    </recommendedName>
</protein>
<keyword evidence="5" id="KW-0813">Transport</keyword>
<dbReference type="GO" id="GO:0015031">
    <property type="term" value="P:protein transport"/>
    <property type="evidence" value="ECO:0007669"/>
    <property type="project" value="UniProtKB-KW"/>
</dbReference>
<reference evidence="14" key="1">
    <citation type="journal article" date="2022" name="Front. Microbiol.">
        <title>New perspectives on an old grouping: The genomic and phenotypic variability of Oxalobacter formigenes and the implications for calcium oxalate stone prevention.</title>
        <authorList>
            <person name="Chmiel J.A."/>
            <person name="Carr C."/>
            <person name="Stuivenberg G.A."/>
            <person name="Venema R."/>
            <person name="Chanyi R.M."/>
            <person name="Al K.F."/>
            <person name="Giguere D."/>
            <person name="Say H."/>
            <person name="Akouris P.P."/>
            <person name="Dominguez Romero S.A."/>
            <person name="Kwong A."/>
            <person name="Tai V."/>
            <person name="Koval S.F."/>
            <person name="Razvi H."/>
            <person name="Bjazevic J."/>
            <person name="Burton J.P."/>
        </authorList>
    </citation>
    <scope>NUCLEOTIDE SEQUENCE</scope>
    <source>
        <strain evidence="14">WoOx3</strain>
    </source>
</reference>
<dbReference type="EMBL" id="CP098242">
    <property type="protein sequence ID" value="WAW09131.1"/>
    <property type="molecule type" value="Genomic_DNA"/>
</dbReference>
<comment type="subunit">
    <text evidence="3">Monomer.</text>
</comment>
<evidence type="ECO:0000256" key="4">
    <source>
        <dbReference type="ARBA" id="ARBA00016202"/>
    </source>
</evidence>
<evidence type="ECO:0000256" key="9">
    <source>
        <dbReference type="ARBA" id="ARBA00023139"/>
    </source>
</evidence>
<comment type="similarity">
    <text evidence="2">Belongs to the LolB family.</text>
</comment>
<evidence type="ECO:0000256" key="1">
    <source>
        <dbReference type="ARBA" id="ARBA00004459"/>
    </source>
</evidence>
<evidence type="ECO:0000256" key="10">
    <source>
        <dbReference type="ARBA" id="ARBA00023186"/>
    </source>
</evidence>
<sequence length="226" mass="25090">MENAVFVQIKKSLSVLSRLVLCLSFILLAGCETGPAIEDEAELPARITRKCSDAMEISGRVSMNYTLSRNDKTESLHGKFSWRQRRGNTHIEIFSPLGQTLAVIDISLGQAIFTASGKIPVSATDADTLVFQQLGWPLPVSGMRHWLQGCATNTSGKAFQADPAHPEVTTPDGWRIHYVSWNSFQENQLVPRRIDMTHTPAADAAVSEIRIRLIIDEWLTENGKQD</sequence>
<evidence type="ECO:0000256" key="2">
    <source>
        <dbReference type="ARBA" id="ARBA00009696"/>
    </source>
</evidence>
<dbReference type="InterPro" id="IPR029046">
    <property type="entry name" value="LolA/LolB/LppX"/>
</dbReference>
<evidence type="ECO:0000256" key="8">
    <source>
        <dbReference type="ARBA" id="ARBA00023136"/>
    </source>
</evidence>
<keyword evidence="6 13" id="KW-0732">Signal</keyword>
<evidence type="ECO:0000256" key="6">
    <source>
        <dbReference type="ARBA" id="ARBA00022729"/>
    </source>
</evidence>
<organism evidence="14 15">
    <name type="scientific">Oxalobacter vibrioformis</name>
    <dbReference type="NCBI Taxonomy" id="933080"/>
    <lineage>
        <taxon>Bacteria</taxon>
        <taxon>Pseudomonadati</taxon>
        <taxon>Pseudomonadota</taxon>
        <taxon>Betaproteobacteria</taxon>
        <taxon>Burkholderiales</taxon>
        <taxon>Oxalobacteraceae</taxon>
        <taxon>Oxalobacter</taxon>
    </lineage>
</organism>
<feature type="chain" id="PRO_5038761716" description="Outer-membrane lipoprotein LolB" evidence="13">
    <location>
        <begin position="30"/>
        <end position="226"/>
    </location>
</feature>
<dbReference type="KEGG" id="ovb:NB640_07515"/>
<keyword evidence="7" id="KW-0653">Protein transport</keyword>
<dbReference type="Pfam" id="PF03550">
    <property type="entry name" value="LolB"/>
    <property type="match status" value="1"/>
</dbReference>
<evidence type="ECO:0000313" key="14">
    <source>
        <dbReference type="EMBL" id="WAW09131.1"/>
    </source>
</evidence>
<dbReference type="RefSeq" id="WP_269308125.1">
    <property type="nucleotide sequence ID" value="NZ_CP098242.1"/>
</dbReference>
<keyword evidence="8" id="KW-0472">Membrane</keyword>
<dbReference type="CDD" id="cd16326">
    <property type="entry name" value="LolB"/>
    <property type="match status" value="1"/>
</dbReference>
<keyword evidence="12 14" id="KW-0449">Lipoprotein</keyword>
<dbReference type="SUPFAM" id="SSF89392">
    <property type="entry name" value="Prokaryotic lipoproteins and lipoprotein localization factors"/>
    <property type="match status" value="1"/>
</dbReference>
<evidence type="ECO:0000256" key="12">
    <source>
        <dbReference type="ARBA" id="ARBA00023288"/>
    </source>
</evidence>
<proteinExistence type="inferred from homology"/>
<accession>A0A9E9LVP3</accession>
<name>A0A9E9LVP3_9BURK</name>
<keyword evidence="11" id="KW-0998">Cell outer membrane</keyword>
<dbReference type="Proteomes" id="UP001156215">
    <property type="component" value="Chromosome"/>
</dbReference>
<keyword evidence="15" id="KW-1185">Reference proteome</keyword>
<keyword evidence="9" id="KW-0564">Palmitate</keyword>
<evidence type="ECO:0000313" key="15">
    <source>
        <dbReference type="Proteomes" id="UP001156215"/>
    </source>
</evidence>
<evidence type="ECO:0000256" key="3">
    <source>
        <dbReference type="ARBA" id="ARBA00011245"/>
    </source>
</evidence>
<keyword evidence="10" id="KW-0143">Chaperone</keyword>
<evidence type="ECO:0000256" key="13">
    <source>
        <dbReference type="SAM" id="SignalP"/>
    </source>
</evidence>
<feature type="signal peptide" evidence="13">
    <location>
        <begin position="1"/>
        <end position="29"/>
    </location>
</feature>
<dbReference type="InterPro" id="IPR004565">
    <property type="entry name" value="OM_lipoprot_LolB"/>
</dbReference>
<evidence type="ECO:0000256" key="11">
    <source>
        <dbReference type="ARBA" id="ARBA00023237"/>
    </source>
</evidence>
<dbReference type="AlphaFoldDB" id="A0A9E9LVP3"/>
<evidence type="ECO:0000256" key="7">
    <source>
        <dbReference type="ARBA" id="ARBA00022927"/>
    </source>
</evidence>
<dbReference type="Gene3D" id="2.50.20.10">
    <property type="entry name" value="Lipoprotein localisation LolA/LolB/LppX"/>
    <property type="match status" value="1"/>
</dbReference>
<dbReference type="GO" id="GO:0009279">
    <property type="term" value="C:cell outer membrane"/>
    <property type="evidence" value="ECO:0007669"/>
    <property type="project" value="UniProtKB-SubCell"/>
</dbReference>